<proteinExistence type="predicted"/>
<organism evidence="1 2">
    <name type="scientific">Trichogramma kaykai</name>
    <dbReference type="NCBI Taxonomy" id="54128"/>
    <lineage>
        <taxon>Eukaryota</taxon>
        <taxon>Metazoa</taxon>
        <taxon>Ecdysozoa</taxon>
        <taxon>Arthropoda</taxon>
        <taxon>Hexapoda</taxon>
        <taxon>Insecta</taxon>
        <taxon>Pterygota</taxon>
        <taxon>Neoptera</taxon>
        <taxon>Endopterygota</taxon>
        <taxon>Hymenoptera</taxon>
        <taxon>Apocrita</taxon>
        <taxon>Proctotrupomorpha</taxon>
        <taxon>Chalcidoidea</taxon>
        <taxon>Trichogrammatidae</taxon>
        <taxon>Trichogramma</taxon>
    </lineage>
</organism>
<evidence type="ECO:0000313" key="1">
    <source>
        <dbReference type="EMBL" id="KAL3385968.1"/>
    </source>
</evidence>
<dbReference type="Proteomes" id="UP001627154">
    <property type="component" value="Unassembled WGS sequence"/>
</dbReference>
<keyword evidence="2" id="KW-1185">Reference proteome</keyword>
<comment type="caution">
    <text evidence="1">The sequence shown here is derived from an EMBL/GenBank/DDBJ whole genome shotgun (WGS) entry which is preliminary data.</text>
</comment>
<evidence type="ECO:0008006" key="3">
    <source>
        <dbReference type="Google" id="ProtNLM"/>
    </source>
</evidence>
<accession>A0ABD2VZ99</accession>
<dbReference type="AlphaFoldDB" id="A0ABD2VZ99"/>
<evidence type="ECO:0000313" key="2">
    <source>
        <dbReference type="Proteomes" id="UP001627154"/>
    </source>
</evidence>
<dbReference type="EMBL" id="JBJJXI010000149">
    <property type="protein sequence ID" value="KAL3385968.1"/>
    <property type="molecule type" value="Genomic_DNA"/>
</dbReference>
<name>A0ABD2VZ99_9HYME</name>
<protein>
    <recommendedName>
        <fullName evidence="3">RxLR effector protein</fullName>
    </recommendedName>
</protein>
<sequence length="150" mass="17258">MRKQNEAAATWSDKARSSKKLLSAQRSALLRLTKAYGTSSHSALHGPAGKIPMDLKLQQRTAECRIRKRASVSVEGLDLTSEEVSANKASAFKRARHSLFEAWQKQWNISETGMETYAYFTNIARHLSYDRELDHYITQFLTRHRNFAYY</sequence>
<gene>
    <name evidence="1" type="ORF">TKK_018486</name>
</gene>
<reference evidence="1 2" key="1">
    <citation type="journal article" date="2024" name="bioRxiv">
        <title>A reference genome for Trichogramma kaykai: A tiny desert-dwelling parasitoid wasp with competing sex-ratio distorters.</title>
        <authorList>
            <person name="Culotta J."/>
            <person name="Lindsey A.R."/>
        </authorList>
    </citation>
    <scope>NUCLEOTIDE SEQUENCE [LARGE SCALE GENOMIC DNA]</scope>
    <source>
        <strain evidence="1 2">KSX58</strain>
    </source>
</reference>